<organism evidence="1 2">
    <name type="scientific">Chenopodium quinoa</name>
    <name type="common">Quinoa</name>
    <dbReference type="NCBI Taxonomy" id="63459"/>
    <lineage>
        <taxon>Eukaryota</taxon>
        <taxon>Viridiplantae</taxon>
        <taxon>Streptophyta</taxon>
        <taxon>Embryophyta</taxon>
        <taxon>Tracheophyta</taxon>
        <taxon>Spermatophyta</taxon>
        <taxon>Magnoliopsida</taxon>
        <taxon>eudicotyledons</taxon>
        <taxon>Gunneridae</taxon>
        <taxon>Pentapetalae</taxon>
        <taxon>Caryophyllales</taxon>
        <taxon>Chenopodiaceae</taxon>
        <taxon>Chenopodioideae</taxon>
        <taxon>Atripliceae</taxon>
        <taxon>Chenopodium</taxon>
    </lineage>
</organism>
<sequence length="614" mass="69221">MSEFLKRINHEKAEDRLSYDFNDVMFSWKSSKYTLDCSVFMMVHMLCFNGEKFDADLDLANRRKVYRPQICAALILSDINRERDAILERVSKFKVARKLEEPKKSDEEIKLEKMIYFSEFMKEERRIMNTMSLQHYQVIDYVAIVDENFPNKSEVVAWFGESIELTRGDCDLLLNQWKVSDALITVWTYYLNCFENERDRNGTELVRFLFGLYFMEKELEKQGVHVSQVPRHLTWIRAHSQVKDGIVTSENPVDREIHEAIIAVEAQAQRGEFACNGRDDILDGALNKHEHGGSVGSSGRTGFGGQIGSGGQFGFGGDAGSGGQFGFGKQAEFGGFGGLDGWSDCQLDIEDGNKGHVIVANGKVYIEKAKELIFVCQAKKSYNAWPMHLILPVKADVHLEKDVTTPSPGSASSQTSTTDMYLFTAEDCEKVTTSWRKKSLKTHALGMKKRSESISLSFQKSVFLTENVVNVTLDYEDLLNWCSQKEIGAAHLNIFMNRNWMLAVISPWNGSVYWLDPGGADNIPEFAKTVINEGIKQFSVFHRKDIKEIKKDAYIGWKQPKCPSHPKHKDYGYFLCRAVATLACKSSSSLARAGQLHPCLGRAAAVNTSCPALA</sequence>
<dbReference type="PANTHER" id="PTHR33018">
    <property type="entry name" value="OS10G0338966 PROTEIN-RELATED"/>
    <property type="match status" value="1"/>
</dbReference>
<dbReference type="Gramene" id="AUR62040780-RA">
    <property type="protein sequence ID" value="AUR62040780-RA:cds"/>
    <property type="gene ID" value="AUR62040780"/>
</dbReference>
<dbReference type="Proteomes" id="UP000596660">
    <property type="component" value="Unplaced"/>
</dbReference>
<accession>A0A803N5A7</accession>
<reference evidence="1" key="2">
    <citation type="submission" date="2021-03" db="UniProtKB">
        <authorList>
            <consortium name="EnsemblPlants"/>
        </authorList>
    </citation>
    <scope>IDENTIFICATION</scope>
</reference>
<evidence type="ECO:0000313" key="1">
    <source>
        <dbReference type="EnsemblPlants" id="AUR62040780-RA:cds"/>
    </source>
</evidence>
<evidence type="ECO:0000313" key="2">
    <source>
        <dbReference type="Proteomes" id="UP000596660"/>
    </source>
</evidence>
<dbReference type="EnsemblPlants" id="AUR62040780-RA">
    <property type="protein sequence ID" value="AUR62040780-RA:cds"/>
    <property type="gene ID" value="AUR62040780"/>
</dbReference>
<keyword evidence="2" id="KW-1185">Reference proteome</keyword>
<reference evidence="1" key="1">
    <citation type="journal article" date="2017" name="Nature">
        <title>The genome of Chenopodium quinoa.</title>
        <authorList>
            <person name="Jarvis D.E."/>
            <person name="Ho Y.S."/>
            <person name="Lightfoot D.J."/>
            <person name="Schmoeckel S.M."/>
            <person name="Li B."/>
            <person name="Borm T.J.A."/>
            <person name="Ohyanagi H."/>
            <person name="Mineta K."/>
            <person name="Michell C.T."/>
            <person name="Saber N."/>
            <person name="Kharbatia N.M."/>
            <person name="Rupper R.R."/>
            <person name="Sharp A.R."/>
            <person name="Dally N."/>
            <person name="Boughton B.A."/>
            <person name="Woo Y.H."/>
            <person name="Gao G."/>
            <person name="Schijlen E.G.W.M."/>
            <person name="Guo X."/>
            <person name="Momin A.A."/>
            <person name="Negrao S."/>
            <person name="Al-Babili S."/>
            <person name="Gehring C."/>
            <person name="Roessner U."/>
            <person name="Jung C."/>
            <person name="Murphy K."/>
            <person name="Arold S.T."/>
            <person name="Gojobori T."/>
            <person name="van der Linden C.G."/>
            <person name="van Loo E.N."/>
            <person name="Jellen E.N."/>
            <person name="Maughan P.J."/>
            <person name="Tester M."/>
        </authorList>
    </citation>
    <scope>NUCLEOTIDE SEQUENCE [LARGE SCALE GENOMIC DNA]</scope>
    <source>
        <strain evidence="1">cv. PI 614886</strain>
    </source>
</reference>
<name>A0A803N5A7_CHEQI</name>
<dbReference type="AlphaFoldDB" id="A0A803N5A7"/>
<dbReference type="PANTHER" id="PTHR33018:SF34">
    <property type="entry name" value="OS02G0472350 PROTEIN"/>
    <property type="match status" value="1"/>
</dbReference>
<protein>
    <submittedName>
        <fullName evidence="1">Uncharacterized protein</fullName>
    </submittedName>
</protein>
<proteinExistence type="predicted"/>